<keyword evidence="4" id="KW-1185">Reference proteome</keyword>
<dbReference type="GO" id="GO:0008168">
    <property type="term" value="F:methyltransferase activity"/>
    <property type="evidence" value="ECO:0007669"/>
    <property type="project" value="UniProtKB-KW"/>
</dbReference>
<reference evidence="3 4" key="1">
    <citation type="submission" date="2020-03" db="EMBL/GenBank/DDBJ databases">
        <title>Two novel Motilibacter sp.</title>
        <authorList>
            <person name="Liu S."/>
        </authorList>
    </citation>
    <scope>NUCLEOTIDE SEQUENCE [LARGE SCALE GENOMIC DNA]</scope>
    <source>
        <strain evidence="3 4">E257</strain>
    </source>
</reference>
<comment type="caution">
    <text evidence="3">The sequence shown here is derived from an EMBL/GenBank/DDBJ whole genome shotgun (WGS) entry which is preliminary data.</text>
</comment>
<dbReference type="Pfam" id="PF21302">
    <property type="entry name" value="Zn_ribbon_RlmA"/>
    <property type="match status" value="1"/>
</dbReference>
<dbReference type="InterPro" id="IPR041698">
    <property type="entry name" value="Methyltransf_25"/>
</dbReference>
<organism evidence="3 4">
    <name type="scientific">Motilibacter deserti</name>
    <dbReference type="NCBI Taxonomy" id="2714956"/>
    <lineage>
        <taxon>Bacteria</taxon>
        <taxon>Bacillati</taxon>
        <taxon>Actinomycetota</taxon>
        <taxon>Actinomycetes</taxon>
        <taxon>Motilibacterales</taxon>
        <taxon>Motilibacteraceae</taxon>
        <taxon>Motilibacter</taxon>
    </lineage>
</organism>
<dbReference type="SUPFAM" id="SSF53335">
    <property type="entry name" value="S-adenosyl-L-methionine-dependent methyltransferases"/>
    <property type="match status" value="1"/>
</dbReference>
<sequence>MLADAVPYLSCPSCTQPLELRDVVVRCANGHSFDVARQGYVTLLPAAGRLETGDSAQMVASRDAFLAAGHFDRLRAAVTAHAASSADGVPGCLLDLGAGTGWYLADVLDALPGRAGVALDASKPALRRAARAHPRIGAVACDAWQRLPLQDATAAVVLNVFAPRNGPELARVLDQRGAVVVAAPTPSHLHELVDALGLLTVAGDKRRRVDAALGPGFRAGADELVEYAVALTRPEAAALVAAGPSARHLDAAELERRTQALGERTEVTVSVTVTDYPLAR</sequence>
<protein>
    <submittedName>
        <fullName evidence="3">23S rRNA methyltransferase</fullName>
    </submittedName>
</protein>
<dbReference type="InterPro" id="IPR029063">
    <property type="entry name" value="SAM-dependent_MTases_sf"/>
</dbReference>
<dbReference type="InterPro" id="IPR016718">
    <property type="entry name" value="rRNA_m1G-MeTrfase_A_prd"/>
</dbReference>
<evidence type="ECO:0000259" key="2">
    <source>
        <dbReference type="Pfam" id="PF21302"/>
    </source>
</evidence>
<feature type="domain" description="Methyltransferase" evidence="1">
    <location>
        <begin position="94"/>
        <end position="173"/>
    </location>
</feature>
<accession>A0ABX0GWH9</accession>
<dbReference type="EMBL" id="JAANNP010000004">
    <property type="protein sequence ID" value="NHC14154.1"/>
    <property type="molecule type" value="Genomic_DNA"/>
</dbReference>
<evidence type="ECO:0000313" key="4">
    <source>
        <dbReference type="Proteomes" id="UP000800981"/>
    </source>
</evidence>
<evidence type="ECO:0000313" key="3">
    <source>
        <dbReference type="EMBL" id="NHC14154.1"/>
    </source>
</evidence>
<keyword evidence="3" id="KW-0808">Transferase</keyword>
<gene>
    <name evidence="3" type="ORF">G9H71_10210</name>
</gene>
<feature type="domain" description="23S rRNA (guanine(745)-N(1))-methyltransferase N-terminal" evidence="2">
    <location>
        <begin position="10"/>
        <end position="46"/>
    </location>
</feature>
<dbReference type="Gene3D" id="3.40.50.150">
    <property type="entry name" value="Vaccinia Virus protein VP39"/>
    <property type="match status" value="1"/>
</dbReference>
<dbReference type="RefSeq" id="WP_166281385.1">
    <property type="nucleotide sequence ID" value="NZ_JAANNP010000004.1"/>
</dbReference>
<dbReference type="Proteomes" id="UP000800981">
    <property type="component" value="Unassembled WGS sequence"/>
</dbReference>
<name>A0ABX0GWH9_9ACTN</name>
<keyword evidence="3" id="KW-0489">Methyltransferase</keyword>
<dbReference type="GO" id="GO:0032259">
    <property type="term" value="P:methylation"/>
    <property type="evidence" value="ECO:0007669"/>
    <property type="project" value="UniProtKB-KW"/>
</dbReference>
<proteinExistence type="predicted"/>
<dbReference type="Pfam" id="PF13649">
    <property type="entry name" value="Methyltransf_25"/>
    <property type="match status" value="1"/>
</dbReference>
<dbReference type="InterPro" id="IPR048647">
    <property type="entry name" value="RlmA_N"/>
</dbReference>
<evidence type="ECO:0000259" key="1">
    <source>
        <dbReference type="Pfam" id="PF13649"/>
    </source>
</evidence>
<dbReference type="PIRSF" id="PIRSF018249">
    <property type="entry name" value="MyrA_prd"/>
    <property type="match status" value="1"/>
</dbReference>